<keyword evidence="2" id="KW-1185">Reference proteome</keyword>
<dbReference type="RefSeq" id="WP_071065971.1">
    <property type="nucleotide sequence ID" value="NZ_MAXA01000243.1"/>
</dbReference>
<protein>
    <recommendedName>
        <fullName evidence="3">Tetratrico peptide repeat group 5 domain-containing protein</fullName>
    </recommendedName>
</protein>
<proteinExistence type="predicted"/>
<reference evidence="2" key="1">
    <citation type="submission" date="2016-07" db="EMBL/GenBank/DDBJ databases">
        <title>Frankia sp. NRRL B-16219 Genome sequencing.</title>
        <authorList>
            <person name="Ghodhbane-Gtari F."/>
            <person name="Swanson E."/>
            <person name="Gueddou A."/>
            <person name="Louati M."/>
            <person name="Nouioui I."/>
            <person name="Hezbri K."/>
            <person name="Abebe-Akele F."/>
            <person name="Simpson S."/>
            <person name="Morris K."/>
            <person name="Thomas K."/>
            <person name="Gtari M."/>
            <person name="Tisa L.S."/>
        </authorList>
    </citation>
    <scope>NUCLEOTIDE SEQUENCE [LARGE SCALE GENOMIC DNA]</scope>
    <source>
        <strain evidence="2">NRRL B-16219</strain>
    </source>
</reference>
<evidence type="ECO:0000313" key="2">
    <source>
        <dbReference type="Proteomes" id="UP000179769"/>
    </source>
</evidence>
<organism evidence="1 2">
    <name type="scientific">Parafrankia soli</name>
    <dbReference type="NCBI Taxonomy" id="2599596"/>
    <lineage>
        <taxon>Bacteria</taxon>
        <taxon>Bacillati</taxon>
        <taxon>Actinomycetota</taxon>
        <taxon>Actinomycetes</taxon>
        <taxon>Frankiales</taxon>
        <taxon>Frankiaceae</taxon>
        <taxon>Parafrankia</taxon>
    </lineage>
</organism>
<evidence type="ECO:0000313" key="1">
    <source>
        <dbReference type="EMBL" id="OHV22859.1"/>
    </source>
</evidence>
<dbReference type="OrthoDB" id="3211351at2"/>
<dbReference type="InterPro" id="IPR011990">
    <property type="entry name" value="TPR-like_helical_dom_sf"/>
</dbReference>
<evidence type="ECO:0008006" key="3">
    <source>
        <dbReference type="Google" id="ProtNLM"/>
    </source>
</evidence>
<gene>
    <name evidence="1" type="ORF">BBK14_25035</name>
</gene>
<dbReference type="AlphaFoldDB" id="A0A1S1PNV4"/>
<accession>A0A1S1PNV4</accession>
<name>A0A1S1PNV4_9ACTN</name>
<comment type="caution">
    <text evidence="1">The sequence shown here is derived from an EMBL/GenBank/DDBJ whole genome shotgun (WGS) entry which is preliminary data.</text>
</comment>
<dbReference type="Gene3D" id="1.25.40.10">
    <property type="entry name" value="Tetratricopeptide repeat domain"/>
    <property type="match status" value="1"/>
</dbReference>
<dbReference type="Proteomes" id="UP000179769">
    <property type="component" value="Unassembled WGS sequence"/>
</dbReference>
<dbReference type="EMBL" id="MAXA01000243">
    <property type="protein sequence ID" value="OHV22859.1"/>
    <property type="molecule type" value="Genomic_DNA"/>
</dbReference>
<dbReference type="SUPFAM" id="SSF48452">
    <property type="entry name" value="TPR-like"/>
    <property type="match status" value="1"/>
</dbReference>
<sequence length="234" mass="25078">MAVMRTLTEDDILTEDDLDEIVIEAAGDGRHQQAAAQFEDLAARPELHGQVSASMLLVHAGGQYGLADDWDEAVRCYRAAVVANDTAAAGSVAAAAAAAMAADDPAADDATDDAAAGVADIDPRVWLHDALVRKGDEAEATTLRAEIKSSRSTNPDVYAAVAETLAEHGRQQEALTWFTMGFHRCQDADIPVYMLHLLLIGRRAIRRNLGFPPDELDEIADAYVDHLEATDNLA</sequence>